<protein>
    <recommendedName>
        <fullName evidence="4">DUF4157 domain-containing protein</fullName>
    </recommendedName>
</protein>
<organism evidence="2 3">
    <name type="scientific">Arcticibacterium luteifluviistationis</name>
    <dbReference type="NCBI Taxonomy" id="1784714"/>
    <lineage>
        <taxon>Bacteria</taxon>
        <taxon>Pseudomonadati</taxon>
        <taxon>Bacteroidota</taxon>
        <taxon>Cytophagia</taxon>
        <taxon>Cytophagales</taxon>
        <taxon>Leadbetterellaceae</taxon>
        <taxon>Arcticibacterium</taxon>
    </lineage>
</organism>
<keyword evidence="1" id="KW-0472">Membrane</keyword>
<gene>
    <name evidence="2" type="ORF">DJ013_12205</name>
</gene>
<keyword evidence="1" id="KW-0812">Transmembrane</keyword>
<evidence type="ECO:0000313" key="3">
    <source>
        <dbReference type="Proteomes" id="UP000249873"/>
    </source>
</evidence>
<proteinExistence type="predicted"/>
<evidence type="ECO:0008006" key="4">
    <source>
        <dbReference type="Google" id="ProtNLM"/>
    </source>
</evidence>
<keyword evidence="3" id="KW-1185">Reference proteome</keyword>
<dbReference type="AlphaFoldDB" id="A0A2Z4GCM9"/>
<dbReference type="EMBL" id="CP029480">
    <property type="protein sequence ID" value="AWV98894.1"/>
    <property type="molecule type" value="Genomic_DNA"/>
</dbReference>
<evidence type="ECO:0000256" key="1">
    <source>
        <dbReference type="SAM" id="Phobius"/>
    </source>
</evidence>
<dbReference type="OrthoDB" id="1027344at2"/>
<keyword evidence="1" id="KW-1133">Transmembrane helix</keyword>
<dbReference type="KEGG" id="als:DJ013_12205"/>
<evidence type="ECO:0000313" key="2">
    <source>
        <dbReference type="EMBL" id="AWV98894.1"/>
    </source>
</evidence>
<dbReference type="Proteomes" id="UP000249873">
    <property type="component" value="Chromosome"/>
</dbReference>
<name>A0A2Z4GCM9_9BACT</name>
<accession>A0A2Z4GCM9</accession>
<feature type="transmembrane region" description="Helical" evidence="1">
    <location>
        <begin position="12"/>
        <end position="34"/>
    </location>
</feature>
<reference evidence="2 3" key="1">
    <citation type="submission" date="2018-05" db="EMBL/GenBank/DDBJ databases">
        <title>Complete genome sequence of Arcticibacterium luteifluviistationis SM1504T, a cytophagaceae bacterium isolated from Arctic surface seawater.</title>
        <authorList>
            <person name="Li Y."/>
            <person name="Qin Q.-L."/>
        </authorList>
    </citation>
    <scope>NUCLEOTIDE SEQUENCE [LARGE SCALE GENOMIC DNA]</scope>
    <source>
        <strain evidence="2 3">SM1504</strain>
    </source>
</reference>
<sequence length="104" mass="12768">MIVCKGVRLPKISGIAIFPFIIVRSQVPSVTLLNHEKIHIRQQIELLVVFFYIWYVLEWFMHYLKVRNFWAAYRMISFEKESYCHENDLDYLKKRKFWAFLNHI</sequence>
<feature type="transmembrane region" description="Helical" evidence="1">
    <location>
        <begin position="46"/>
        <end position="64"/>
    </location>
</feature>